<dbReference type="Proteomes" id="UP001159363">
    <property type="component" value="Chromosome 11"/>
</dbReference>
<feature type="region of interest" description="Disordered" evidence="1">
    <location>
        <begin position="913"/>
        <end position="978"/>
    </location>
</feature>
<comment type="caution">
    <text evidence="2">The sequence shown here is derived from an EMBL/GenBank/DDBJ whole genome shotgun (WGS) entry which is preliminary data.</text>
</comment>
<evidence type="ECO:0000313" key="3">
    <source>
        <dbReference type="Proteomes" id="UP001159363"/>
    </source>
</evidence>
<keyword evidence="3" id="KW-1185">Reference proteome</keyword>
<feature type="compositionally biased region" description="Basic residues" evidence="1">
    <location>
        <begin position="965"/>
        <end position="975"/>
    </location>
</feature>
<sequence>MHRSRRRFSVGLLLRYEATPFLTELRVIGAQDCEVSEKVWPNDERSSCNQWAAYCVIFDASILLTIRRRRLQRPHWRKSRGGLGPHWSYNDPVDPRVVGVNQQPASLRQSAQRSWLNLQPAGKQIRLLEDSRRRLFIPAAVKQLHPPPPPPGQFTVDPSRISRLAVLRRRAGSGSGFFFKCGAGPQGKRSIASTCDTNPLGGGGAVAERLARPPATKANRAQIPSRVTGFSPVGIVPDDGTGWRAFSGISHIYPAISFRRCSVLTSITHVGSQDLAVKRRPNLFTHESFVRHKECRANPARRLNTLAPVFLPAVQNSSNVAGGAAKVKLDRVGDERLPALTRAATCFNTRSATMCLCLSYKIKDHRHVHGEITMGSDGRSGGSISLRRLIKVLSQMFTRHFHFNVKKVNCFLSGATVTEWLACSPPTKANRVQSPAGSLPDFRRWESCRTMPLVGGELPFPPALSFRRRSLFTSITLIGSQDHDVDSRPNLFTHCFIFVIANFLWRTPDIVPGRRTDPLVHTGRCREEGINSQLEGLISELTQPPRPFLHRPSPQTTRILPPNELFWAFKIEKRGNDKGDTNTHHQCLITPTLKACIPVPRVNDKRPVFAVCSEHTALAEPTFPFLHPLPASPAKLPDTRLDATSRFNATFPAQLRGANLLSIFSRSKQLCLRFDRCGELKSAARGGEIHRVSSILCPRCRSKNNTFTALRCGAKEHRPEASVTRGTWKPSNTRWTFNDVRSHRPLCRRMFIARAAGGLNPVAAKWLRRSPPTTAMRVRYPVGSLPDFCIWEWCWTMPLAGGFSRGTPFSPRPCILGSHVMSGDDGHLRVPAGKPVTRRVLPRPGFAPHSTVPISHIVLFSALEANKQEGDKGYSATGIWCAVATKRKARNWRAMFSSCCVYLWDLNQSRTHPNRRYSRSQLQSTTHTPLATTDCSRNQPPEPTRNVTARTARSHTCSTVAERRRGSRKPAHVPPRRTMFNPRLGHSRIFACENRAGRCRYWAPGFLGDLPFTPAPSFRRCSILTSITLIGSQDLAFKSHPNLFHSLVLEEIARALKLIFRKFHSAAQRRRRETQMSCDVMSTLVLLGITATLVGREQKPIVDVRLVE</sequence>
<reference evidence="2 3" key="1">
    <citation type="submission" date="2023-02" db="EMBL/GenBank/DDBJ databases">
        <title>LHISI_Scaffold_Assembly.</title>
        <authorList>
            <person name="Stuart O.P."/>
            <person name="Cleave R."/>
            <person name="Magrath M.J.L."/>
            <person name="Mikheyev A.S."/>
        </authorList>
    </citation>
    <scope>NUCLEOTIDE SEQUENCE [LARGE SCALE GENOMIC DNA]</scope>
    <source>
        <strain evidence="2">Daus_M_001</strain>
        <tissue evidence="2">Leg muscle</tissue>
    </source>
</reference>
<feature type="compositionally biased region" description="Polar residues" evidence="1">
    <location>
        <begin position="919"/>
        <end position="959"/>
    </location>
</feature>
<proteinExistence type="predicted"/>
<accession>A0ABQ9GGW5</accession>
<protein>
    <submittedName>
        <fullName evidence="2">Uncharacterized protein</fullName>
    </submittedName>
</protein>
<gene>
    <name evidence="2" type="ORF">PR048_027559</name>
</gene>
<evidence type="ECO:0000313" key="2">
    <source>
        <dbReference type="EMBL" id="KAJ8871253.1"/>
    </source>
</evidence>
<dbReference type="EMBL" id="JARBHB010000012">
    <property type="protein sequence ID" value="KAJ8871253.1"/>
    <property type="molecule type" value="Genomic_DNA"/>
</dbReference>
<name>A0ABQ9GGW5_9NEOP</name>
<organism evidence="2 3">
    <name type="scientific">Dryococelus australis</name>
    <dbReference type="NCBI Taxonomy" id="614101"/>
    <lineage>
        <taxon>Eukaryota</taxon>
        <taxon>Metazoa</taxon>
        <taxon>Ecdysozoa</taxon>
        <taxon>Arthropoda</taxon>
        <taxon>Hexapoda</taxon>
        <taxon>Insecta</taxon>
        <taxon>Pterygota</taxon>
        <taxon>Neoptera</taxon>
        <taxon>Polyneoptera</taxon>
        <taxon>Phasmatodea</taxon>
        <taxon>Verophasmatodea</taxon>
        <taxon>Anareolatae</taxon>
        <taxon>Phasmatidae</taxon>
        <taxon>Eurycanthinae</taxon>
        <taxon>Dryococelus</taxon>
    </lineage>
</organism>
<evidence type="ECO:0000256" key="1">
    <source>
        <dbReference type="SAM" id="MobiDB-lite"/>
    </source>
</evidence>